<dbReference type="RefSeq" id="WP_016441996.1">
    <property type="nucleotide sequence ID" value="NZ_KE150262.1"/>
</dbReference>
<dbReference type="EMBL" id="AGWM01000004">
    <property type="protein sequence ID" value="EPD27794.1"/>
    <property type="molecule type" value="Genomic_DNA"/>
</dbReference>
<dbReference type="AlphaFoldDB" id="S2WIS0"/>
<sequence length="76" mass="9115">MSIIYGPTYTSLEQIRARMDAILSELRISREEFEERMAEYTLNRREAGFRDEFETLQWCEELFLDDLEEESRDGLA</sequence>
<dbReference type="Proteomes" id="UP000014393">
    <property type="component" value="Unassembled WGS sequence"/>
</dbReference>
<accession>S2WIS0</accession>
<dbReference type="OrthoDB" id="9853346at2"/>
<evidence type="ECO:0000313" key="2">
    <source>
        <dbReference type="EMBL" id="EPD27794.1"/>
    </source>
</evidence>
<dbReference type="PATRIC" id="fig|883067.3.peg.353"/>
<evidence type="ECO:0000256" key="1">
    <source>
        <dbReference type="SAM" id="Coils"/>
    </source>
</evidence>
<comment type="caution">
    <text evidence="2">The sequence shown here is derived from an EMBL/GenBank/DDBJ whole genome shotgun (WGS) entry which is preliminary data.</text>
</comment>
<dbReference type="STRING" id="59505.FB03_06250"/>
<keyword evidence="3" id="KW-1185">Reference proteome</keyword>
<organism evidence="2 3">
    <name type="scientific">Actinotignum schaalii FB123-CNA-2</name>
    <dbReference type="NCBI Taxonomy" id="883067"/>
    <lineage>
        <taxon>Bacteria</taxon>
        <taxon>Bacillati</taxon>
        <taxon>Actinomycetota</taxon>
        <taxon>Actinomycetes</taxon>
        <taxon>Actinomycetales</taxon>
        <taxon>Actinomycetaceae</taxon>
        <taxon>Actinotignum</taxon>
    </lineage>
</organism>
<reference evidence="2 3" key="1">
    <citation type="submission" date="2013-05" db="EMBL/GenBank/DDBJ databases">
        <title>The Genome Sequence of Actinobaculum schaalii FB123-CNA2.</title>
        <authorList>
            <consortium name="The Broad Institute Genomics Platform"/>
            <person name="Earl A."/>
            <person name="Ward D."/>
            <person name="Feldgarden M."/>
            <person name="Gevers D."/>
            <person name="Saerens B."/>
            <person name="Vaneechoutte M."/>
            <person name="Walker B."/>
            <person name="Young S."/>
            <person name="Zeng Q."/>
            <person name="Gargeya S."/>
            <person name="Fitzgerald M."/>
            <person name="Haas B."/>
            <person name="Abouelleil A."/>
            <person name="Allen A.W."/>
            <person name="Alvarado L."/>
            <person name="Arachchi H.M."/>
            <person name="Berlin A.M."/>
            <person name="Chapman S.B."/>
            <person name="Gainer-Dewar J."/>
            <person name="Goldberg J."/>
            <person name="Griggs A."/>
            <person name="Gujja S."/>
            <person name="Hansen M."/>
            <person name="Howarth C."/>
            <person name="Imamovic A."/>
            <person name="Ireland A."/>
            <person name="Larimer J."/>
            <person name="McCowan C."/>
            <person name="Murphy C."/>
            <person name="Pearson M."/>
            <person name="Poon T.W."/>
            <person name="Priest M."/>
            <person name="Roberts A."/>
            <person name="Saif S."/>
            <person name="Shea T."/>
            <person name="Sisk P."/>
            <person name="Sykes S."/>
            <person name="Wortman J."/>
            <person name="Nusbaum C."/>
            <person name="Birren B."/>
        </authorList>
    </citation>
    <scope>NUCLEOTIDE SEQUENCE [LARGE SCALE GENOMIC DNA]</scope>
    <source>
        <strain evidence="2 3">FB123-CNA-2</strain>
    </source>
</reference>
<evidence type="ECO:0000313" key="3">
    <source>
        <dbReference type="Proteomes" id="UP000014393"/>
    </source>
</evidence>
<name>S2WIS0_9ACTO</name>
<dbReference type="HOGENOM" id="CLU_2646377_0_0_11"/>
<keyword evidence="1" id="KW-0175">Coiled coil</keyword>
<gene>
    <name evidence="2" type="ORF">HMPREF9237_00352</name>
</gene>
<protein>
    <submittedName>
        <fullName evidence="2">Uncharacterized protein</fullName>
    </submittedName>
</protein>
<feature type="coiled-coil region" evidence="1">
    <location>
        <begin position="12"/>
        <end position="43"/>
    </location>
</feature>
<proteinExistence type="predicted"/>